<evidence type="ECO:0000313" key="2">
    <source>
        <dbReference type="Proteomes" id="UP000700596"/>
    </source>
</evidence>
<reference evidence="1" key="1">
    <citation type="journal article" date="2021" name="Nat. Commun.">
        <title>Genetic determinants of endophytism in the Arabidopsis root mycobiome.</title>
        <authorList>
            <person name="Mesny F."/>
            <person name="Miyauchi S."/>
            <person name="Thiergart T."/>
            <person name="Pickel B."/>
            <person name="Atanasova L."/>
            <person name="Karlsson M."/>
            <person name="Huettel B."/>
            <person name="Barry K.W."/>
            <person name="Haridas S."/>
            <person name="Chen C."/>
            <person name="Bauer D."/>
            <person name="Andreopoulos W."/>
            <person name="Pangilinan J."/>
            <person name="LaButti K."/>
            <person name="Riley R."/>
            <person name="Lipzen A."/>
            <person name="Clum A."/>
            <person name="Drula E."/>
            <person name="Henrissat B."/>
            <person name="Kohler A."/>
            <person name="Grigoriev I.V."/>
            <person name="Martin F.M."/>
            <person name="Hacquard S."/>
        </authorList>
    </citation>
    <scope>NUCLEOTIDE SEQUENCE</scope>
    <source>
        <strain evidence="1">MPI-CAGE-CH-0243</strain>
    </source>
</reference>
<organism evidence="1 2">
    <name type="scientific">Dendryphion nanum</name>
    <dbReference type="NCBI Taxonomy" id="256645"/>
    <lineage>
        <taxon>Eukaryota</taxon>
        <taxon>Fungi</taxon>
        <taxon>Dikarya</taxon>
        <taxon>Ascomycota</taxon>
        <taxon>Pezizomycotina</taxon>
        <taxon>Dothideomycetes</taxon>
        <taxon>Pleosporomycetidae</taxon>
        <taxon>Pleosporales</taxon>
        <taxon>Torulaceae</taxon>
        <taxon>Dendryphion</taxon>
    </lineage>
</organism>
<dbReference type="AlphaFoldDB" id="A0A9P9D6D3"/>
<name>A0A9P9D6D3_9PLEO</name>
<evidence type="ECO:0000313" key="1">
    <source>
        <dbReference type="EMBL" id="KAH7113216.1"/>
    </source>
</evidence>
<dbReference type="OrthoDB" id="4415650at2759"/>
<sequence>MSTPLPILFTLPPSNRHEIILLDTTSKPTLKALNQKLTSTMASSPNCAEFMGKYKSKDVQETVQELRIHWSEAGRDRKVWPEYTIVTDQNWPAILELLRLGAGKDVLEVKVGKDE</sequence>
<gene>
    <name evidence="1" type="ORF">B0J11DRAFT_145346</name>
</gene>
<dbReference type="Proteomes" id="UP000700596">
    <property type="component" value="Unassembled WGS sequence"/>
</dbReference>
<comment type="caution">
    <text evidence="1">The sequence shown here is derived from an EMBL/GenBank/DDBJ whole genome shotgun (WGS) entry which is preliminary data.</text>
</comment>
<protein>
    <submittedName>
        <fullName evidence="1">Uncharacterized protein</fullName>
    </submittedName>
</protein>
<accession>A0A9P9D6D3</accession>
<keyword evidence="2" id="KW-1185">Reference proteome</keyword>
<dbReference type="EMBL" id="JAGMWT010000019">
    <property type="protein sequence ID" value="KAH7113216.1"/>
    <property type="molecule type" value="Genomic_DNA"/>
</dbReference>
<proteinExistence type="predicted"/>